<evidence type="ECO:0000313" key="2">
    <source>
        <dbReference type="Proteomes" id="UP000226031"/>
    </source>
</evidence>
<dbReference type="Proteomes" id="UP000226031">
    <property type="component" value="Unassembled WGS sequence"/>
</dbReference>
<proteinExistence type="predicted"/>
<reference evidence="1 2" key="1">
    <citation type="submission" date="2017-10" db="EMBL/GenBank/DDBJ databases">
        <title>Comparative genomics in systemic dimorphic fungi from Ajellomycetaceae.</title>
        <authorList>
            <person name="Munoz J.F."/>
            <person name="Mcewen J.G."/>
            <person name="Clay O.K."/>
            <person name="Cuomo C.A."/>
        </authorList>
    </citation>
    <scope>NUCLEOTIDE SEQUENCE [LARGE SCALE GENOMIC DNA]</scope>
    <source>
        <strain evidence="1 2">UAMH4076</strain>
    </source>
</reference>
<name>A0A2B7ZI70_9EURO</name>
<dbReference type="VEuPathDB" id="FungiDB:EMCG_04327"/>
<protein>
    <submittedName>
        <fullName evidence="1">Uncharacterized protein</fullName>
    </submittedName>
</protein>
<dbReference type="AlphaFoldDB" id="A0A2B7ZI70"/>
<comment type="caution">
    <text evidence="1">The sequence shown here is derived from an EMBL/GenBank/DDBJ whole genome shotgun (WGS) entry which is preliminary data.</text>
</comment>
<dbReference type="EMBL" id="PDND01000066">
    <property type="protein sequence ID" value="PGH33325.1"/>
    <property type="molecule type" value="Genomic_DNA"/>
</dbReference>
<accession>A0A2B7ZI70</accession>
<gene>
    <name evidence="1" type="ORF">GX50_03878</name>
</gene>
<evidence type="ECO:0000313" key="1">
    <source>
        <dbReference type="EMBL" id="PGH33325.1"/>
    </source>
</evidence>
<organism evidence="1 2">
    <name type="scientific">[Emmonsia] crescens</name>
    <dbReference type="NCBI Taxonomy" id="73230"/>
    <lineage>
        <taxon>Eukaryota</taxon>
        <taxon>Fungi</taxon>
        <taxon>Dikarya</taxon>
        <taxon>Ascomycota</taxon>
        <taxon>Pezizomycotina</taxon>
        <taxon>Eurotiomycetes</taxon>
        <taxon>Eurotiomycetidae</taxon>
        <taxon>Onygenales</taxon>
        <taxon>Ajellomycetaceae</taxon>
        <taxon>Emergomyces</taxon>
    </lineage>
</organism>
<sequence length="110" mass="12741">MKNMEMGVECLKMIRKLLENAQDQLYNRICDEHAIKLQPAHQKLAQNQVLAAISNQECSMNKIQAVLNNLHSASDVDVTVKAKIYECMLRHQTYQSKCDYHDSCSEEWQL</sequence>
<keyword evidence="2" id="KW-1185">Reference proteome</keyword>
<dbReference type="STRING" id="73230.A0A2B7ZI70"/>